<dbReference type="Proteomes" id="UP000283255">
    <property type="component" value="Unassembled WGS sequence"/>
</dbReference>
<dbReference type="OrthoDB" id="5406083at2"/>
<evidence type="ECO:0000313" key="3">
    <source>
        <dbReference type="EMBL" id="RJG41895.1"/>
    </source>
</evidence>
<feature type="region of interest" description="Disordered" evidence="1">
    <location>
        <begin position="290"/>
        <end position="310"/>
    </location>
</feature>
<feature type="transmembrane region" description="Helical" evidence="2">
    <location>
        <begin position="87"/>
        <end position="105"/>
    </location>
</feature>
<keyword evidence="2" id="KW-0472">Membrane</keyword>
<name>A0A418YBL1_9GAMM</name>
<organism evidence="3 4">
    <name type="scientific">Motilimonas pumila</name>
    <dbReference type="NCBI Taxonomy" id="2303987"/>
    <lineage>
        <taxon>Bacteria</taxon>
        <taxon>Pseudomonadati</taxon>
        <taxon>Pseudomonadota</taxon>
        <taxon>Gammaproteobacteria</taxon>
        <taxon>Alteromonadales</taxon>
        <taxon>Alteromonadales genera incertae sedis</taxon>
        <taxon>Motilimonas</taxon>
    </lineage>
</organism>
<dbReference type="SUPFAM" id="SSF103473">
    <property type="entry name" value="MFS general substrate transporter"/>
    <property type="match status" value="1"/>
</dbReference>
<dbReference type="InterPro" id="IPR036259">
    <property type="entry name" value="MFS_trans_sf"/>
</dbReference>
<feature type="transmembrane region" description="Helical" evidence="2">
    <location>
        <begin position="23"/>
        <end position="44"/>
    </location>
</feature>
<feature type="compositionally biased region" description="Polar residues" evidence="1">
    <location>
        <begin position="292"/>
        <end position="304"/>
    </location>
</feature>
<sequence>MLSKTLEYGPDAYRAEQAQDLELRSGCPVLTCMLTAGIAAWDAIRLFDVNDDNAAFAMAMVATGTAVSTIAGTFITASSTTFGLGPIAWFGVALSLSGFLLYLFFKDSEMEIWLKNGPFSEKTSTKLAFLKQPDKAFHYFISQLMSLSITTYKSDNFIHEPERYNTFKKLGATHAIFVRTNLLQLINSNKVKIHFYAREAIRKITAVTTRTGRSTETSLVNISSNNTAVLKIEDTQEGRLYYLKHNKKIPKTTNNNSLWRYWKYEEQKLEPAFVVRMQLHIENMIFPAPHLSSKQPDSVPTSEPTFGDDSWWANQIDYPHREVK</sequence>
<reference evidence="3 4" key="2">
    <citation type="submission" date="2019-01" db="EMBL/GenBank/DDBJ databases">
        <title>Motilimonas pumilus sp. nov., isolated from the gut of sea cucumber (Apostichopus japonicus).</title>
        <authorList>
            <person name="Wang F.-Q."/>
            <person name="Ren L.-H."/>
            <person name="Lin Y.-W."/>
            <person name="Sun G.-H."/>
            <person name="Du Z.-J."/>
            <person name="Zhao J.-X."/>
            <person name="Liu X.-J."/>
            <person name="Liu L.-J."/>
        </authorList>
    </citation>
    <scope>NUCLEOTIDE SEQUENCE [LARGE SCALE GENOMIC DNA]</scope>
    <source>
        <strain evidence="3 4">PLHSC7-2</strain>
    </source>
</reference>
<proteinExistence type="predicted"/>
<keyword evidence="4" id="KW-1185">Reference proteome</keyword>
<accession>A0A418YBL1</accession>
<evidence type="ECO:0000313" key="4">
    <source>
        <dbReference type="Proteomes" id="UP000283255"/>
    </source>
</evidence>
<feature type="transmembrane region" description="Helical" evidence="2">
    <location>
        <begin position="56"/>
        <end position="75"/>
    </location>
</feature>
<gene>
    <name evidence="3" type="ORF">D1Z90_15495</name>
</gene>
<evidence type="ECO:0000256" key="1">
    <source>
        <dbReference type="SAM" id="MobiDB-lite"/>
    </source>
</evidence>
<comment type="caution">
    <text evidence="3">The sequence shown here is derived from an EMBL/GenBank/DDBJ whole genome shotgun (WGS) entry which is preliminary data.</text>
</comment>
<keyword evidence="2" id="KW-1133">Transmembrane helix</keyword>
<dbReference type="RefSeq" id="WP_119911700.1">
    <property type="nucleotide sequence ID" value="NZ_QZCH01000023.1"/>
</dbReference>
<protein>
    <submittedName>
        <fullName evidence="3">Uncharacterized protein</fullName>
    </submittedName>
</protein>
<dbReference type="EMBL" id="QZCH01000023">
    <property type="protein sequence ID" value="RJG41895.1"/>
    <property type="molecule type" value="Genomic_DNA"/>
</dbReference>
<reference evidence="3 4" key="1">
    <citation type="submission" date="2018-09" db="EMBL/GenBank/DDBJ databases">
        <authorList>
            <person name="Wang F."/>
        </authorList>
    </citation>
    <scope>NUCLEOTIDE SEQUENCE [LARGE SCALE GENOMIC DNA]</scope>
    <source>
        <strain evidence="3 4">PLHSC7-2</strain>
    </source>
</reference>
<evidence type="ECO:0000256" key="2">
    <source>
        <dbReference type="SAM" id="Phobius"/>
    </source>
</evidence>
<dbReference type="AlphaFoldDB" id="A0A418YBL1"/>
<keyword evidence="2" id="KW-0812">Transmembrane</keyword>